<keyword evidence="2 5" id="KW-0812">Transmembrane</keyword>
<dbReference type="PROSITE" id="PS50850">
    <property type="entry name" value="MFS"/>
    <property type="match status" value="1"/>
</dbReference>
<evidence type="ECO:0000313" key="7">
    <source>
        <dbReference type="EMBL" id="MCX2972614.1"/>
    </source>
</evidence>
<feature type="transmembrane region" description="Helical" evidence="5">
    <location>
        <begin position="208"/>
        <end position="226"/>
    </location>
</feature>
<dbReference type="PANTHER" id="PTHR23501">
    <property type="entry name" value="MAJOR FACILITATOR SUPERFAMILY"/>
    <property type="match status" value="1"/>
</dbReference>
<feature type="transmembrane region" description="Helical" evidence="5">
    <location>
        <begin position="301"/>
        <end position="321"/>
    </location>
</feature>
<dbReference type="SUPFAM" id="SSF103473">
    <property type="entry name" value="MFS general substrate transporter"/>
    <property type="match status" value="1"/>
</dbReference>
<evidence type="ECO:0000256" key="3">
    <source>
        <dbReference type="ARBA" id="ARBA00022989"/>
    </source>
</evidence>
<evidence type="ECO:0000256" key="1">
    <source>
        <dbReference type="ARBA" id="ARBA00004141"/>
    </source>
</evidence>
<dbReference type="Pfam" id="PF07690">
    <property type="entry name" value="MFS_1"/>
    <property type="match status" value="1"/>
</dbReference>
<dbReference type="Proteomes" id="UP001143307">
    <property type="component" value="Unassembled WGS sequence"/>
</dbReference>
<dbReference type="EMBL" id="SHNP01000001">
    <property type="protein sequence ID" value="MCX2972614.1"/>
    <property type="molecule type" value="Genomic_DNA"/>
</dbReference>
<evidence type="ECO:0000259" key="6">
    <source>
        <dbReference type="PROSITE" id="PS50850"/>
    </source>
</evidence>
<dbReference type="InterPro" id="IPR020846">
    <property type="entry name" value="MFS_dom"/>
</dbReference>
<feature type="transmembrane region" description="Helical" evidence="5">
    <location>
        <begin position="108"/>
        <end position="129"/>
    </location>
</feature>
<dbReference type="Gene3D" id="1.20.1250.20">
    <property type="entry name" value="MFS general substrate transporter like domains"/>
    <property type="match status" value="2"/>
</dbReference>
<feature type="transmembrane region" description="Helical" evidence="5">
    <location>
        <begin position="398"/>
        <end position="418"/>
    </location>
</feature>
<feature type="transmembrane region" description="Helical" evidence="5">
    <location>
        <begin position="356"/>
        <end position="377"/>
    </location>
</feature>
<evidence type="ECO:0000256" key="5">
    <source>
        <dbReference type="SAM" id="Phobius"/>
    </source>
</evidence>
<feature type="transmembrane region" description="Helical" evidence="5">
    <location>
        <begin position="141"/>
        <end position="163"/>
    </location>
</feature>
<feature type="transmembrane region" description="Helical" evidence="5">
    <location>
        <begin position="328"/>
        <end position="350"/>
    </location>
</feature>
<feature type="transmembrane region" description="Helical" evidence="5">
    <location>
        <begin position="83"/>
        <end position="102"/>
    </location>
</feature>
<accession>A0ABT3STK5</accession>
<gene>
    <name evidence="7" type="ORF">EYC87_03305</name>
</gene>
<sequence length="458" mass="49024">MVSHKSEDPELSAPARSLQLGLILAVSLHAFDELVIAIALPTIARDLGGGDWYGVTLASYILAGLVSVVWAGSSIDRRGPLRIFVVGYSLFAVGLILATLASNMWEFVAARVIQGFGGGISFTVAYAITNIVLPKDQRPRMVAWLDSAWLIPSLLAPAIGGYIVDYLNWHWVFIAQLPFVLIAGILLYPRLKPLNKTPAPGSQDSRRAIGRALRIAGGAGLFVTVIAQPLNWFWLILLPLSVALVWRPFLKVMPPGFATARVGLAAAVMLHFWLFYAFYAAELFMPLIMIEFRGLSSSVTGLAFTSCAITWVAASFFQAWLCTRVSLFYSLFLGMCITTLSVAAAASLLLPQVPYWVVYPAWAVAGVGMGISFNTVVSATMDYTREGEEGATSTANGIAGSLAIGLAAGVGGAIINHGEQAGVGFAYSLGLVWVMAGIACLACFGVIWARFRGVDQPH</sequence>
<feature type="transmembrane region" description="Helical" evidence="5">
    <location>
        <begin position="424"/>
        <end position="449"/>
    </location>
</feature>
<evidence type="ECO:0000256" key="2">
    <source>
        <dbReference type="ARBA" id="ARBA00022692"/>
    </source>
</evidence>
<reference evidence="7" key="1">
    <citation type="submission" date="2019-02" db="EMBL/GenBank/DDBJ databases">
        <authorList>
            <person name="Li S.-H."/>
        </authorList>
    </citation>
    <scope>NUCLEOTIDE SEQUENCE</scope>
    <source>
        <strain evidence="7">IMCC8485</strain>
    </source>
</reference>
<evidence type="ECO:0000313" key="8">
    <source>
        <dbReference type="Proteomes" id="UP001143307"/>
    </source>
</evidence>
<name>A0ABT3STK5_9GAMM</name>
<organism evidence="7 8">
    <name type="scientific">Candidatus Seongchinamella marina</name>
    <dbReference type="NCBI Taxonomy" id="2518990"/>
    <lineage>
        <taxon>Bacteria</taxon>
        <taxon>Pseudomonadati</taxon>
        <taxon>Pseudomonadota</taxon>
        <taxon>Gammaproteobacteria</taxon>
        <taxon>Cellvibrionales</taxon>
        <taxon>Halieaceae</taxon>
        <taxon>Seongchinamella</taxon>
    </lineage>
</organism>
<feature type="transmembrane region" description="Helical" evidence="5">
    <location>
        <begin position="169"/>
        <end position="188"/>
    </location>
</feature>
<proteinExistence type="predicted"/>
<keyword evidence="3 5" id="KW-1133">Transmembrane helix</keyword>
<feature type="transmembrane region" description="Helical" evidence="5">
    <location>
        <begin position="262"/>
        <end position="281"/>
    </location>
</feature>
<comment type="subcellular location">
    <subcellularLocation>
        <location evidence="1">Membrane</location>
        <topology evidence="1">Multi-pass membrane protein</topology>
    </subcellularLocation>
</comment>
<dbReference type="InterPro" id="IPR036259">
    <property type="entry name" value="MFS_trans_sf"/>
</dbReference>
<comment type="caution">
    <text evidence="7">The sequence shown here is derived from an EMBL/GenBank/DDBJ whole genome shotgun (WGS) entry which is preliminary data.</text>
</comment>
<feature type="transmembrane region" description="Helical" evidence="5">
    <location>
        <begin position="52"/>
        <end position="71"/>
    </location>
</feature>
<dbReference type="InterPro" id="IPR011701">
    <property type="entry name" value="MFS"/>
</dbReference>
<protein>
    <submittedName>
        <fullName evidence="7">MFS transporter</fullName>
    </submittedName>
</protein>
<evidence type="ECO:0000256" key="4">
    <source>
        <dbReference type="ARBA" id="ARBA00023136"/>
    </source>
</evidence>
<feature type="domain" description="Major facilitator superfamily (MFS) profile" evidence="6">
    <location>
        <begin position="18"/>
        <end position="454"/>
    </location>
</feature>
<keyword evidence="4 5" id="KW-0472">Membrane</keyword>
<feature type="transmembrane region" description="Helical" evidence="5">
    <location>
        <begin position="232"/>
        <end position="250"/>
    </location>
</feature>
<keyword evidence="8" id="KW-1185">Reference proteome</keyword>
<dbReference type="PANTHER" id="PTHR23501:SF154">
    <property type="entry name" value="MULTIDRUG-EFFLUX TRANSPORTER RV1634-RELATED"/>
    <property type="match status" value="1"/>
</dbReference>
<feature type="transmembrane region" description="Helical" evidence="5">
    <location>
        <begin position="20"/>
        <end position="40"/>
    </location>
</feature>